<keyword evidence="3" id="KW-1185">Reference proteome</keyword>
<accession>A0A1T4R2K1</accession>
<sequence>MEYIKITKENIDLEHICCAMSGKQSLAKKEWMKNRFEDGLVFYRSKERGKCFIEYIPAENAWIPIEAGGYIYINCLWIAGAMKGHGYSDDLISECIRDAKETEKKGICILSSEGRKKEFLSDSKYLEHKGFAVADTSEPGITLMYLPFDKNAEPPGFKECAKHPKTDENGFVLYYTDQCPFTYYWVPKVQEAAKENNIPLKVIHITDKSSARNSPSPVTTYALFHNGKFMTHAIQSDKKFLKLAGETGEIKSFPVV</sequence>
<dbReference type="EMBL" id="FUXC01000024">
    <property type="protein sequence ID" value="SKA09838.1"/>
    <property type="molecule type" value="Genomic_DNA"/>
</dbReference>
<dbReference type="STRING" id="225004.SAMN02745152_02201"/>
<proteinExistence type="predicted"/>
<evidence type="ECO:0000313" key="2">
    <source>
        <dbReference type="EMBL" id="SKA09838.1"/>
    </source>
</evidence>
<evidence type="ECO:0000313" key="3">
    <source>
        <dbReference type="Proteomes" id="UP000190395"/>
    </source>
</evidence>
<feature type="domain" description="YoaP-like" evidence="1">
    <location>
        <begin position="199"/>
        <end position="242"/>
    </location>
</feature>
<dbReference type="RefSeq" id="WP_078931908.1">
    <property type="nucleotide sequence ID" value="NZ_FUXC01000024.1"/>
</dbReference>
<organism evidence="2 3">
    <name type="scientific">Treponema berlinense</name>
    <dbReference type="NCBI Taxonomy" id="225004"/>
    <lineage>
        <taxon>Bacteria</taxon>
        <taxon>Pseudomonadati</taxon>
        <taxon>Spirochaetota</taxon>
        <taxon>Spirochaetia</taxon>
        <taxon>Spirochaetales</taxon>
        <taxon>Treponemataceae</taxon>
        <taxon>Treponema</taxon>
    </lineage>
</organism>
<evidence type="ECO:0000259" key="1">
    <source>
        <dbReference type="Pfam" id="PF14268"/>
    </source>
</evidence>
<dbReference type="GeneID" id="303368399"/>
<reference evidence="2 3" key="1">
    <citation type="submission" date="2017-02" db="EMBL/GenBank/DDBJ databases">
        <authorList>
            <person name="Peterson S.W."/>
        </authorList>
    </citation>
    <scope>NUCLEOTIDE SEQUENCE [LARGE SCALE GENOMIC DNA]</scope>
    <source>
        <strain evidence="2 3">ATCC BAA-909</strain>
    </source>
</reference>
<dbReference type="Pfam" id="PF14268">
    <property type="entry name" value="YoaP"/>
    <property type="match status" value="1"/>
</dbReference>
<dbReference type="InterPro" id="IPR025685">
    <property type="entry name" value="YoaP-like_dom"/>
</dbReference>
<dbReference type="OrthoDB" id="3172674at2"/>
<name>A0A1T4R2K1_9SPIR</name>
<gene>
    <name evidence="2" type="ORF">SAMN02745152_02201</name>
</gene>
<dbReference type="AlphaFoldDB" id="A0A1T4R2K1"/>
<protein>
    <submittedName>
        <fullName evidence="2">YoaP-like</fullName>
    </submittedName>
</protein>
<dbReference type="Proteomes" id="UP000190395">
    <property type="component" value="Unassembled WGS sequence"/>
</dbReference>